<dbReference type="InterPro" id="IPR050227">
    <property type="entry name" value="Rab"/>
</dbReference>
<evidence type="ECO:0000256" key="3">
    <source>
        <dbReference type="ARBA" id="ARBA00022741"/>
    </source>
</evidence>
<dbReference type="Pfam" id="PF00071">
    <property type="entry name" value="Ras"/>
    <property type="match status" value="1"/>
</dbReference>
<dbReference type="PROSITE" id="PS51417">
    <property type="entry name" value="ARF"/>
    <property type="match status" value="1"/>
</dbReference>
<dbReference type="PANTHER" id="PTHR47977">
    <property type="entry name" value="RAS-RELATED PROTEIN RAB"/>
    <property type="match status" value="1"/>
</dbReference>
<keyword evidence="3" id="KW-0547">Nucleotide-binding</keyword>
<sequence>MNWELDRLTSLEYNSIDQYDCESELEIDNQGKYASIGLSIRSQEKICEFHQILGDHNPEQIKIFEEILYSVLEDIEKYKKEAIRLEKSYKNERDQNQDTIKNMIDEAERQMNAISEKIKNQEEIRFMKVIEALKEEYCQEISYLQESLAKVQENEKKLKKTKQDETSQVNELRTEIENLTIENRDLKTQLRESQSEISILRSEIAELANICNEKNSENYLPNETLVELCRLKQEIAALQNANKKLNDTNDILRSTIQSARQKEIENKRKLSSPFSPQKDEKLNLRHINALVKHNSTFSSSFDQDEELDSGYLPSSNEISDFNSDSSPFFPVYLNNNFKYECQSTPVSDSLDQNKFNENLPENENRTSTLAKPTSLNVNTKSINVNNNKIKQNVNTDPERVFKVVFAGDSGVGKTSFIMRYCKGEFNSSTSSTIGVDHYMKTMDIDGKRVALQLWDTCGQERFRSIAKSYFRRADGVVLMYDCTYEKSFLNVREWVEIINETSDKRIPIVIIGNKIDLREEIGQRGRVVQKEDGVKLAKQYNSFFIETSAKDGSNIDESLIEICRIMSTNQDIELKSDRIRLGQNLQAKKRNCC</sequence>
<comment type="subcellular location">
    <subcellularLocation>
        <location evidence="1">Cytoplasm</location>
    </subcellularLocation>
</comment>
<dbReference type="PROSITE" id="PS51420">
    <property type="entry name" value="RHO"/>
    <property type="match status" value="1"/>
</dbReference>
<dbReference type="CDD" id="cd00154">
    <property type="entry name" value="Rab"/>
    <property type="match status" value="1"/>
</dbReference>
<evidence type="ECO:0000313" key="7">
    <source>
        <dbReference type="EMBL" id="CAF0716448.1"/>
    </source>
</evidence>
<dbReference type="PRINTS" id="PR00449">
    <property type="entry name" value="RASTRNSFRMNG"/>
</dbReference>
<keyword evidence="8" id="KW-1185">Reference proteome</keyword>
<evidence type="ECO:0000256" key="6">
    <source>
        <dbReference type="SAM" id="Coils"/>
    </source>
</evidence>
<dbReference type="SMART" id="SM00175">
    <property type="entry name" value="RAB"/>
    <property type="match status" value="1"/>
</dbReference>
<protein>
    <submittedName>
        <fullName evidence="7">Uncharacterized protein</fullName>
    </submittedName>
</protein>
<evidence type="ECO:0000313" key="8">
    <source>
        <dbReference type="Proteomes" id="UP000663879"/>
    </source>
</evidence>
<dbReference type="Proteomes" id="UP000663879">
    <property type="component" value="Unassembled WGS sequence"/>
</dbReference>
<dbReference type="GO" id="GO:0005737">
    <property type="term" value="C:cytoplasm"/>
    <property type="evidence" value="ECO:0007669"/>
    <property type="project" value="UniProtKB-SubCell"/>
</dbReference>
<name>A0A813M3B5_9BILA</name>
<dbReference type="InterPro" id="IPR001806">
    <property type="entry name" value="Small_GTPase"/>
</dbReference>
<dbReference type="OrthoDB" id="9989112at2759"/>
<proteinExistence type="predicted"/>
<dbReference type="SMART" id="SM00176">
    <property type="entry name" value="RAN"/>
    <property type="match status" value="1"/>
</dbReference>
<accession>A0A813M3B5</accession>
<keyword evidence="2" id="KW-0963">Cytoplasm</keyword>
<organism evidence="7 8">
    <name type="scientific">Brachionus calyciflorus</name>
    <dbReference type="NCBI Taxonomy" id="104777"/>
    <lineage>
        <taxon>Eukaryota</taxon>
        <taxon>Metazoa</taxon>
        <taxon>Spiralia</taxon>
        <taxon>Gnathifera</taxon>
        <taxon>Rotifera</taxon>
        <taxon>Eurotatoria</taxon>
        <taxon>Monogononta</taxon>
        <taxon>Pseudotrocha</taxon>
        <taxon>Ploima</taxon>
        <taxon>Brachionidae</taxon>
        <taxon>Brachionus</taxon>
    </lineage>
</organism>
<gene>
    <name evidence="7" type="ORF">OXX778_LOCUS1699</name>
</gene>
<keyword evidence="5" id="KW-0342">GTP-binding</keyword>
<dbReference type="InterPro" id="IPR027417">
    <property type="entry name" value="P-loop_NTPase"/>
</dbReference>
<dbReference type="AlphaFoldDB" id="A0A813M3B5"/>
<evidence type="ECO:0000256" key="5">
    <source>
        <dbReference type="ARBA" id="ARBA00023134"/>
    </source>
</evidence>
<comment type="caution">
    <text evidence="7">The sequence shown here is derived from an EMBL/GenBank/DDBJ whole genome shotgun (WGS) entry which is preliminary data.</text>
</comment>
<dbReference type="Gene3D" id="3.40.50.300">
    <property type="entry name" value="P-loop containing nucleotide triphosphate hydrolases"/>
    <property type="match status" value="1"/>
</dbReference>
<dbReference type="GO" id="GO:0003924">
    <property type="term" value="F:GTPase activity"/>
    <property type="evidence" value="ECO:0007669"/>
    <property type="project" value="InterPro"/>
</dbReference>
<dbReference type="GO" id="GO:0005525">
    <property type="term" value="F:GTP binding"/>
    <property type="evidence" value="ECO:0007669"/>
    <property type="project" value="UniProtKB-KW"/>
</dbReference>
<dbReference type="PROSITE" id="PS51419">
    <property type="entry name" value="RAB"/>
    <property type="match status" value="1"/>
</dbReference>
<dbReference type="SMART" id="SM00174">
    <property type="entry name" value="RHO"/>
    <property type="match status" value="1"/>
</dbReference>
<dbReference type="InterPro" id="IPR005225">
    <property type="entry name" value="Small_GTP-bd"/>
</dbReference>
<keyword evidence="4 6" id="KW-0175">Coiled coil</keyword>
<dbReference type="EMBL" id="CAJNOC010000116">
    <property type="protein sequence ID" value="CAF0716448.1"/>
    <property type="molecule type" value="Genomic_DNA"/>
</dbReference>
<dbReference type="SMART" id="SM00173">
    <property type="entry name" value="RAS"/>
    <property type="match status" value="1"/>
</dbReference>
<feature type="coiled-coil region" evidence="6">
    <location>
        <begin position="75"/>
        <end position="262"/>
    </location>
</feature>
<dbReference type="SMART" id="SM00177">
    <property type="entry name" value="ARF"/>
    <property type="match status" value="1"/>
</dbReference>
<reference evidence="7" key="1">
    <citation type="submission" date="2021-02" db="EMBL/GenBank/DDBJ databases">
        <authorList>
            <person name="Nowell W R."/>
        </authorList>
    </citation>
    <scope>NUCLEOTIDE SEQUENCE</scope>
    <source>
        <strain evidence="7">Ploen Becks lab</strain>
    </source>
</reference>
<dbReference type="SUPFAM" id="SSF52540">
    <property type="entry name" value="P-loop containing nucleoside triphosphate hydrolases"/>
    <property type="match status" value="1"/>
</dbReference>
<evidence type="ECO:0000256" key="2">
    <source>
        <dbReference type="ARBA" id="ARBA00022490"/>
    </source>
</evidence>
<evidence type="ECO:0000256" key="1">
    <source>
        <dbReference type="ARBA" id="ARBA00004496"/>
    </source>
</evidence>
<evidence type="ECO:0000256" key="4">
    <source>
        <dbReference type="ARBA" id="ARBA00023054"/>
    </source>
</evidence>
<dbReference type="FunFam" id="3.40.50.300:FF:001348">
    <property type="entry name" value="Ras and EF-hand domain-containing protein"/>
    <property type="match status" value="1"/>
</dbReference>
<dbReference type="PROSITE" id="PS51421">
    <property type="entry name" value="RAS"/>
    <property type="match status" value="1"/>
</dbReference>
<dbReference type="NCBIfam" id="TIGR00231">
    <property type="entry name" value="small_GTP"/>
    <property type="match status" value="1"/>
</dbReference>